<dbReference type="OrthoDB" id="9769796at2"/>
<dbReference type="RefSeq" id="WP_104968868.1">
    <property type="nucleotide sequence ID" value="NZ_CP025536.1"/>
</dbReference>
<keyword evidence="3" id="KW-0067">ATP-binding</keyword>
<dbReference type="PANTHER" id="PTHR37825:SF1">
    <property type="entry name" value="TRNA(MET) CYTIDINE ACETATE LIGASE"/>
    <property type="match status" value="1"/>
</dbReference>
<dbReference type="InterPro" id="IPR008513">
    <property type="entry name" value="tRNA(Met)_cyd_acetate_ligase"/>
</dbReference>
<evidence type="ECO:0000256" key="1">
    <source>
        <dbReference type="ARBA" id="ARBA00022598"/>
    </source>
</evidence>
<dbReference type="SUPFAM" id="SSF52374">
    <property type="entry name" value="Nucleotidylyl transferase"/>
    <property type="match status" value="1"/>
</dbReference>
<dbReference type="NCBIfam" id="NF010191">
    <property type="entry name" value="PRK13670.1"/>
    <property type="match status" value="1"/>
</dbReference>
<dbReference type="GO" id="GO:0006400">
    <property type="term" value="P:tRNA modification"/>
    <property type="evidence" value="ECO:0007669"/>
    <property type="project" value="UniProtKB-UniRule"/>
</dbReference>
<reference evidence="4 5" key="1">
    <citation type="submission" date="2017-12" db="EMBL/GenBank/DDBJ databases">
        <authorList>
            <person name="Hurst M.R.H."/>
        </authorList>
    </citation>
    <scope>NUCLEOTIDE SEQUENCE [LARGE SCALE GENOMIC DNA]</scope>
    <source>
        <strain evidence="4 5">TH11417</strain>
    </source>
</reference>
<comment type="caution">
    <text evidence="3">Lacks conserved residue(s) required for the propagation of feature annotation.</text>
</comment>
<dbReference type="GO" id="GO:0005524">
    <property type="term" value="F:ATP binding"/>
    <property type="evidence" value="ECO:0007669"/>
    <property type="project" value="UniProtKB-KW"/>
</dbReference>
<proteinExistence type="inferred from homology"/>
<comment type="subcellular location">
    <subcellularLocation>
        <location evidence="3">Cytoplasm</location>
    </subcellularLocation>
</comment>
<name>A0A2L0D6Y6_9STRE</name>
<comment type="catalytic activity">
    <reaction evidence="3">
        <text>cytidine(34) in elongator tRNA(Met) + acetate + ATP = N(4)-acetylcytidine(34) in elongator tRNA(Met) + AMP + diphosphate</text>
        <dbReference type="Rhea" id="RHEA:58144"/>
        <dbReference type="Rhea" id="RHEA-COMP:10693"/>
        <dbReference type="Rhea" id="RHEA-COMP:10694"/>
        <dbReference type="ChEBI" id="CHEBI:30089"/>
        <dbReference type="ChEBI" id="CHEBI:30616"/>
        <dbReference type="ChEBI" id="CHEBI:33019"/>
        <dbReference type="ChEBI" id="CHEBI:74900"/>
        <dbReference type="ChEBI" id="CHEBI:82748"/>
        <dbReference type="ChEBI" id="CHEBI:456215"/>
    </reaction>
</comment>
<dbReference type="Gene3D" id="3.40.50.620">
    <property type="entry name" value="HUPs"/>
    <property type="match status" value="1"/>
</dbReference>
<reference evidence="4 5" key="2">
    <citation type="submission" date="2018-02" db="EMBL/GenBank/DDBJ databases">
        <title>Whole genome sequencing analysis of Streptococcus pluranimalium isolated from cattle infected mastitis in China.</title>
        <authorList>
            <person name="Zhang J.-R."/>
            <person name="Hu G.-Z."/>
        </authorList>
    </citation>
    <scope>NUCLEOTIDE SEQUENCE [LARGE SCALE GENOMIC DNA]</scope>
    <source>
        <strain evidence="4 5">TH11417</strain>
    </source>
</reference>
<keyword evidence="1 3" id="KW-0436">Ligase</keyword>
<dbReference type="GO" id="GO:0000049">
    <property type="term" value="F:tRNA binding"/>
    <property type="evidence" value="ECO:0007669"/>
    <property type="project" value="UniProtKB-KW"/>
</dbReference>
<evidence type="ECO:0000313" key="5">
    <source>
        <dbReference type="Proteomes" id="UP000238956"/>
    </source>
</evidence>
<organism evidence="4 5">
    <name type="scientific">Streptococcus pluranimalium</name>
    <dbReference type="NCBI Taxonomy" id="82348"/>
    <lineage>
        <taxon>Bacteria</taxon>
        <taxon>Bacillati</taxon>
        <taxon>Bacillota</taxon>
        <taxon>Bacilli</taxon>
        <taxon>Lactobacillales</taxon>
        <taxon>Streptococcaceae</taxon>
        <taxon>Streptococcus</taxon>
    </lineage>
</organism>
<dbReference type="GeneID" id="98393857"/>
<dbReference type="Pfam" id="PF05636">
    <property type="entry name" value="HIGH_NTase1"/>
    <property type="match status" value="1"/>
</dbReference>
<feature type="binding site" evidence="3">
    <location>
        <position position="175"/>
    </location>
    <ligand>
        <name>ATP</name>
        <dbReference type="ChEBI" id="CHEBI:30616"/>
    </ligand>
</feature>
<dbReference type="EC" id="6.3.4.-" evidence="3"/>
<dbReference type="KEGG" id="splr:C0J00_08055"/>
<sequence>MTITGIIAEFNPFHNGHKYLLEQAEGLKIVAMSGNFMQRGEPAFVDKWTRAQMALENGADLVVELPFLVSVQSADYFADGAVAILAKLGINQLTFGTEEMIDYNQMAETYATKQAAMKDYLASLPDHLSYPQKSQDMWEHFTGISFSGNTPNHILGLAYAKACAVRKIKLQPIKRLGAGFHSESKSETIASATAIRLHRNDPAFVEKSVPNYDLLQACPQVSWDNYFPLLKYQVLTHSDLTKVFQVNDELASRIQSVIQSASSLEDLVAKVATKRFTKARVRRVLTYILVNAVEKPIPEAVRLLGFSQKGQEHLKGVKKSVEIISRIGKVPWDETSQRADTIYRLGHPDIIEQNLGRIPLGIEPDE</sequence>
<feature type="binding site" evidence="3">
    <location>
        <position position="152"/>
    </location>
    <ligand>
        <name>ATP</name>
        <dbReference type="ChEBI" id="CHEBI:30616"/>
    </ligand>
</feature>
<keyword evidence="3" id="KW-0963">Cytoplasm</keyword>
<keyword evidence="3" id="KW-0547">Nucleotide-binding</keyword>
<evidence type="ECO:0000313" key="4">
    <source>
        <dbReference type="EMBL" id="AUW97572.1"/>
    </source>
</evidence>
<dbReference type="EMBL" id="CP025536">
    <property type="protein sequence ID" value="AUW97572.1"/>
    <property type="molecule type" value="Genomic_DNA"/>
</dbReference>
<evidence type="ECO:0000256" key="3">
    <source>
        <dbReference type="HAMAP-Rule" id="MF_01539"/>
    </source>
</evidence>
<dbReference type="GO" id="GO:0016740">
    <property type="term" value="F:transferase activity"/>
    <property type="evidence" value="ECO:0007669"/>
    <property type="project" value="UniProtKB-KW"/>
</dbReference>
<feature type="binding site" evidence="3">
    <location>
        <begin position="7"/>
        <end position="20"/>
    </location>
    <ligand>
        <name>ATP</name>
        <dbReference type="ChEBI" id="CHEBI:30616"/>
    </ligand>
</feature>
<protein>
    <recommendedName>
        <fullName evidence="3">tRNA(Met) cytidine acetate ligase</fullName>
        <ecNumber evidence="3">6.3.4.-</ecNumber>
    </recommendedName>
</protein>
<dbReference type="HAMAP" id="MF_01539">
    <property type="entry name" value="TmcAL"/>
    <property type="match status" value="1"/>
</dbReference>
<keyword evidence="2 3" id="KW-0819">tRNA processing</keyword>
<feature type="binding site" evidence="3">
    <location>
        <position position="96"/>
    </location>
    <ligand>
        <name>ATP</name>
        <dbReference type="ChEBI" id="CHEBI:30616"/>
    </ligand>
</feature>
<keyword evidence="3" id="KW-0694">RNA-binding</keyword>
<keyword evidence="4" id="KW-0808">Transferase</keyword>
<keyword evidence="3" id="KW-0820">tRNA-binding</keyword>
<gene>
    <name evidence="3" type="primary">tmcAL</name>
    <name evidence="4" type="ORF">C0J00_08055</name>
</gene>
<evidence type="ECO:0000256" key="2">
    <source>
        <dbReference type="ARBA" id="ARBA00022694"/>
    </source>
</evidence>
<accession>A0A2L0D6Y6</accession>
<dbReference type="PANTHER" id="PTHR37825">
    <property type="entry name" value="TRNA(MET) CYTIDINE ACETATE LIGASE"/>
    <property type="match status" value="1"/>
</dbReference>
<dbReference type="GO" id="GO:0005737">
    <property type="term" value="C:cytoplasm"/>
    <property type="evidence" value="ECO:0007669"/>
    <property type="project" value="UniProtKB-SubCell"/>
</dbReference>
<dbReference type="Proteomes" id="UP000238956">
    <property type="component" value="Chromosome"/>
</dbReference>
<comment type="function">
    <text evidence="3">Catalyzes the formation of N(4)-acetylcytidine (ac(4)C) at the wobble position of elongator tRNA(Met), using acetate and ATP as substrates. First activates an acetate ion to form acetyladenylate (Ac-AMP) and then transfers the acetyl group to tRNA to form ac(4)C34.</text>
</comment>
<dbReference type="InterPro" id="IPR014729">
    <property type="entry name" value="Rossmann-like_a/b/a_fold"/>
</dbReference>
<comment type="similarity">
    <text evidence="3">Belongs to the TmcAL family.</text>
</comment>
<dbReference type="GO" id="GO:0016879">
    <property type="term" value="F:ligase activity, forming carbon-nitrogen bonds"/>
    <property type="evidence" value="ECO:0007669"/>
    <property type="project" value="UniProtKB-UniRule"/>
</dbReference>
<keyword evidence="5" id="KW-1185">Reference proteome</keyword>
<dbReference type="AlphaFoldDB" id="A0A2L0D6Y6"/>